<comment type="similarity">
    <text evidence="2">Belongs to the UPF0324 family.</text>
</comment>
<comment type="subcellular location">
    <subcellularLocation>
        <location evidence="1">Cell membrane</location>
        <topology evidence="1">Multi-pass membrane protein</topology>
    </subcellularLocation>
</comment>
<feature type="transmembrane region" description="Helical" evidence="7">
    <location>
        <begin position="70"/>
        <end position="88"/>
    </location>
</feature>
<evidence type="ECO:0000313" key="9">
    <source>
        <dbReference type="Proteomes" id="UP000548867"/>
    </source>
</evidence>
<feature type="transmembrane region" description="Helical" evidence="7">
    <location>
        <begin position="94"/>
        <end position="112"/>
    </location>
</feature>
<reference evidence="8 9" key="1">
    <citation type="submission" date="2020-08" db="EMBL/GenBank/DDBJ databases">
        <title>Genomic Encyclopedia of Type Strains, Phase IV (KMG-IV): sequencing the most valuable type-strain genomes for metagenomic binning, comparative biology and taxonomic classification.</title>
        <authorList>
            <person name="Goeker M."/>
        </authorList>
    </citation>
    <scope>NUCLEOTIDE SEQUENCE [LARGE SCALE GENOMIC DNA]</scope>
    <source>
        <strain evidence="8 9">DSM 27057</strain>
    </source>
</reference>
<feature type="transmembrane region" description="Helical" evidence="7">
    <location>
        <begin position="208"/>
        <end position="232"/>
    </location>
</feature>
<evidence type="ECO:0000256" key="2">
    <source>
        <dbReference type="ARBA" id="ARBA00007977"/>
    </source>
</evidence>
<dbReference type="Pfam" id="PF03601">
    <property type="entry name" value="Cons_hypoth698"/>
    <property type="match status" value="1"/>
</dbReference>
<protein>
    <submittedName>
        <fullName evidence="8">Putative integral membrane protein (TIGR00698 family)</fullName>
    </submittedName>
</protein>
<evidence type="ECO:0000256" key="1">
    <source>
        <dbReference type="ARBA" id="ARBA00004651"/>
    </source>
</evidence>
<gene>
    <name evidence="8" type="ORF">GGR38_002207</name>
</gene>
<evidence type="ECO:0000313" key="8">
    <source>
        <dbReference type="EMBL" id="MBB3955255.1"/>
    </source>
</evidence>
<accession>A0A7W6G6L2</accession>
<dbReference type="PANTHER" id="PTHR30106">
    <property type="entry name" value="INNER MEMBRANE PROTEIN YEIH-RELATED"/>
    <property type="match status" value="1"/>
</dbReference>
<dbReference type="GO" id="GO:0005886">
    <property type="term" value="C:plasma membrane"/>
    <property type="evidence" value="ECO:0007669"/>
    <property type="project" value="UniProtKB-SubCell"/>
</dbReference>
<feature type="transmembrane region" description="Helical" evidence="7">
    <location>
        <begin position="157"/>
        <end position="177"/>
    </location>
</feature>
<feature type="transmembrane region" description="Helical" evidence="7">
    <location>
        <begin position="32"/>
        <end position="49"/>
    </location>
</feature>
<feature type="transmembrane region" description="Helical" evidence="7">
    <location>
        <begin position="303"/>
        <end position="325"/>
    </location>
</feature>
<feature type="transmembrane region" description="Helical" evidence="7">
    <location>
        <begin position="124"/>
        <end position="145"/>
    </location>
</feature>
<keyword evidence="5 7" id="KW-1133">Transmembrane helix</keyword>
<dbReference type="AlphaFoldDB" id="A0A7W6G6L2"/>
<feature type="transmembrane region" description="Helical" evidence="7">
    <location>
        <begin position="184"/>
        <end position="202"/>
    </location>
</feature>
<keyword evidence="4 7" id="KW-0812">Transmembrane</keyword>
<sequence>MQTRSLLPGLILAAAIALAAFALEQVQHWLLGKVWLDALVLAILLGACARSLRPVPQACTRGIAFAAKPVMEWAVALMGATVGLGALAGMGAGLVGAIVALIALTIAVGYALGRWLGLSGRMAMLVACGNAICGNSAIAAVAPAIDADGDDVAASIGFTAVLGIAVVLIVPVLAGALHLDAVRGGMLAGLTVYAVPQVLAAAHPLGPVAVQVGALVKLVRVLMLGPVVTVLSLTHGGGAAKGRFFPLFILGFLALAVAHTAGLIPPALSDAAHRASLLLTVLAMAGLGLSVDLALVARAGLRVSASAVLCLMVLFAVAVLIVRMLG</sequence>
<comment type="caution">
    <text evidence="8">The sequence shown here is derived from an EMBL/GenBank/DDBJ whole genome shotgun (WGS) entry which is preliminary data.</text>
</comment>
<keyword evidence="9" id="KW-1185">Reference proteome</keyword>
<dbReference type="RefSeq" id="WP_183625381.1">
    <property type="nucleotide sequence ID" value="NZ_JACIDX010000007.1"/>
</dbReference>
<evidence type="ECO:0000256" key="5">
    <source>
        <dbReference type="ARBA" id="ARBA00022989"/>
    </source>
</evidence>
<evidence type="ECO:0000256" key="7">
    <source>
        <dbReference type="SAM" id="Phobius"/>
    </source>
</evidence>
<feature type="transmembrane region" description="Helical" evidence="7">
    <location>
        <begin position="276"/>
        <end position="296"/>
    </location>
</feature>
<evidence type="ECO:0000256" key="3">
    <source>
        <dbReference type="ARBA" id="ARBA00022475"/>
    </source>
</evidence>
<dbReference type="Proteomes" id="UP000548867">
    <property type="component" value="Unassembled WGS sequence"/>
</dbReference>
<evidence type="ECO:0000256" key="4">
    <source>
        <dbReference type="ARBA" id="ARBA00022692"/>
    </source>
</evidence>
<dbReference type="PANTHER" id="PTHR30106:SF2">
    <property type="entry name" value="UPF0324 INNER MEMBRANE PROTEIN YEIH"/>
    <property type="match status" value="1"/>
</dbReference>
<evidence type="ECO:0000256" key="6">
    <source>
        <dbReference type="ARBA" id="ARBA00023136"/>
    </source>
</evidence>
<proteinExistence type="inferred from homology"/>
<keyword evidence="6 7" id="KW-0472">Membrane</keyword>
<organism evidence="8 9">
    <name type="scientific">Novosphingobium sediminicola</name>
    <dbReference type="NCBI Taxonomy" id="563162"/>
    <lineage>
        <taxon>Bacteria</taxon>
        <taxon>Pseudomonadati</taxon>
        <taxon>Pseudomonadota</taxon>
        <taxon>Alphaproteobacteria</taxon>
        <taxon>Sphingomonadales</taxon>
        <taxon>Sphingomonadaceae</taxon>
        <taxon>Novosphingobium</taxon>
    </lineage>
</organism>
<dbReference type="InterPro" id="IPR018383">
    <property type="entry name" value="UPF0324_pro"/>
</dbReference>
<feature type="transmembrane region" description="Helical" evidence="7">
    <location>
        <begin position="244"/>
        <end position="264"/>
    </location>
</feature>
<keyword evidence="3" id="KW-1003">Cell membrane</keyword>
<dbReference type="EMBL" id="JACIDX010000007">
    <property type="protein sequence ID" value="MBB3955255.1"/>
    <property type="molecule type" value="Genomic_DNA"/>
</dbReference>
<name>A0A7W6G6L2_9SPHN</name>